<dbReference type="EMBL" id="JAQNDL010000003">
    <property type="protein sequence ID" value="MDC0721666.1"/>
    <property type="molecule type" value="Genomic_DNA"/>
</dbReference>
<evidence type="ECO:0000256" key="2">
    <source>
        <dbReference type="SAM" id="SignalP"/>
    </source>
</evidence>
<dbReference type="PROSITE" id="PS51257">
    <property type="entry name" value="PROKAR_LIPOPROTEIN"/>
    <property type="match status" value="1"/>
</dbReference>
<keyword evidence="1" id="KW-0812">Transmembrane</keyword>
<feature type="chain" id="PRO_5047530778" evidence="2">
    <location>
        <begin position="19"/>
        <end position="337"/>
    </location>
</feature>
<dbReference type="RefSeq" id="WP_272090171.1">
    <property type="nucleotide sequence ID" value="NZ_JAQNDL010000003.1"/>
</dbReference>
<comment type="caution">
    <text evidence="3">The sequence shown here is derived from an EMBL/GenBank/DDBJ whole genome shotgun (WGS) entry which is preliminary data.</text>
</comment>
<keyword evidence="1" id="KW-1133">Transmembrane helix</keyword>
<evidence type="ECO:0000313" key="4">
    <source>
        <dbReference type="Proteomes" id="UP001221686"/>
    </source>
</evidence>
<keyword evidence="4" id="KW-1185">Reference proteome</keyword>
<feature type="signal peptide" evidence="2">
    <location>
        <begin position="1"/>
        <end position="18"/>
    </location>
</feature>
<keyword evidence="1" id="KW-0472">Membrane</keyword>
<evidence type="ECO:0000256" key="1">
    <source>
        <dbReference type="SAM" id="Phobius"/>
    </source>
</evidence>
<keyword evidence="2" id="KW-0732">Signal</keyword>
<reference evidence="3 4" key="1">
    <citation type="submission" date="2022-11" db="EMBL/GenBank/DDBJ databases">
        <title>Minimal conservation of predation-associated metabolite biosynthetic gene clusters underscores biosynthetic potential of Myxococcota including descriptions for ten novel species: Archangium lansinium sp. nov., Myxococcus landrumus sp. nov., Nannocystis bai.</title>
        <authorList>
            <person name="Ahearne A."/>
            <person name="Stevens C."/>
            <person name="Dowd S."/>
        </authorList>
    </citation>
    <scope>NUCLEOTIDE SEQUENCE [LARGE SCALE GENOMIC DNA]</scope>
    <source>
        <strain evidence="3 4">BB15-2</strain>
    </source>
</reference>
<accession>A0ABT5EA58</accession>
<proteinExistence type="predicted"/>
<evidence type="ECO:0000313" key="3">
    <source>
        <dbReference type="EMBL" id="MDC0721666.1"/>
    </source>
</evidence>
<organism evidence="3 4">
    <name type="scientific">Nannocystis bainbridge</name>
    <dbReference type="NCBI Taxonomy" id="2995303"/>
    <lineage>
        <taxon>Bacteria</taxon>
        <taxon>Pseudomonadati</taxon>
        <taxon>Myxococcota</taxon>
        <taxon>Polyangia</taxon>
        <taxon>Nannocystales</taxon>
        <taxon>Nannocystaceae</taxon>
        <taxon>Nannocystis</taxon>
    </lineage>
</organism>
<sequence length="337" mass="36587">MIGKPTSLATRALLTALAASGCATLVSRSLPARPPRSAFVVDPFANADCRRTTAGRRGVGYMRLDEAVDDPALLAELAGVPADVRRVARAAGLERSLIELLRAQATPAERPLELLAARLYVVTRIAALEIELDSLLFEADCYDEQVETVLLELERRTRKQQMSLTIASTAVSAIAALGAGLWELRRTDSDGPAVLGITGGAAAAALGFAALAPKRDRIVFAHERNLFPPIVTGEDPERLYPPFVFGLLTTPKTAEESTPREQLLADWQHIIRDTFAPPDRALAEAVLYSTGGTYDGALVEVRERMYDALKTQLNAINRDFEVLYRFTTHLLGDAKPP</sequence>
<feature type="transmembrane region" description="Helical" evidence="1">
    <location>
        <begin position="164"/>
        <end position="182"/>
    </location>
</feature>
<name>A0ABT5EA58_9BACT</name>
<dbReference type="Proteomes" id="UP001221686">
    <property type="component" value="Unassembled WGS sequence"/>
</dbReference>
<protein>
    <submittedName>
        <fullName evidence="3">Uncharacterized protein</fullName>
    </submittedName>
</protein>
<feature type="transmembrane region" description="Helical" evidence="1">
    <location>
        <begin position="194"/>
        <end position="212"/>
    </location>
</feature>
<gene>
    <name evidence="3" type="ORF">POL25_32455</name>
</gene>